<dbReference type="InterPro" id="IPR036249">
    <property type="entry name" value="Thioredoxin-like_sf"/>
</dbReference>
<organism evidence="2">
    <name type="scientific">Rhodotorula toruloides</name>
    <name type="common">Yeast</name>
    <name type="synonym">Rhodosporidium toruloides</name>
    <dbReference type="NCBI Taxonomy" id="5286"/>
    <lineage>
        <taxon>Eukaryota</taxon>
        <taxon>Fungi</taxon>
        <taxon>Dikarya</taxon>
        <taxon>Basidiomycota</taxon>
        <taxon>Pucciniomycotina</taxon>
        <taxon>Microbotryomycetes</taxon>
        <taxon>Sporidiobolales</taxon>
        <taxon>Sporidiobolaceae</taxon>
        <taxon>Rhodotorula</taxon>
    </lineage>
</organism>
<dbReference type="PANTHER" id="PTHR10438">
    <property type="entry name" value="THIOREDOXIN"/>
    <property type="match status" value="1"/>
</dbReference>
<dbReference type="PROSITE" id="PS51352">
    <property type="entry name" value="THIOREDOXIN_2"/>
    <property type="match status" value="1"/>
</dbReference>
<gene>
    <name evidence="2" type="ORF">RHTO0S_11e00320g</name>
</gene>
<dbReference type="CDD" id="cd02947">
    <property type="entry name" value="TRX_family"/>
    <property type="match status" value="1"/>
</dbReference>
<dbReference type="PANTHER" id="PTHR10438:SF468">
    <property type="entry name" value="THIOREDOXIN-1-RELATED"/>
    <property type="match status" value="1"/>
</dbReference>
<evidence type="ECO:0000313" key="2">
    <source>
        <dbReference type="EMBL" id="CDR45448.1"/>
    </source>
</evidence>
<dbReference type="OrthoDB" id="2121326at2759"/>
<protein>
    <submittedName>
        <fullName evidence="2">RHTO0S11e00320g1_1</fullName>
    </submittedName>
</protein>
<dbReference type="InterPro" id="IPR013766">
    <property type="entry name" value="Thioredoxin_domain"/>
</dbReference>
<accession>A0A061BES2</accession>
<name>A0A061BES2_RHOTO</name>
<dbReference type="AlphaFoldDB" id="A0A061BES2"/>
<evidence type="ECO:0000259" key="1">
    <source>
        <dbReference type="PROSITE" id="PS51352"/>
    </source>
</evidence>
<reference evidence="2" key="1">
    <citation type="journal article" date="2014" name="Genome Announc.">
        <title>Draft genome sequence of Rhodosporidium toruloides CECT1137, an oleaginous yeast of biotechnological interest.</title>
        <authorList>
            <person name="Morin N."/>
            <person name="Calcas X."/>
            <person name="Devillers H."/>
            <person name="Durrens P."/>
            <person name="Sherman D.J."/>
            <person name="Nicaud J.-M."/>
            <person name="Neuveglise C."/>
        </authorList>
    </citation>
    <scope>NUCLEOTIDE SEQUENCE</scope>
    <source>
        <strain evidence="2">CECT1137</strain>
    </source>
</reference>
<dbReference type="Gene3D" id="3.40.30.10">
    <property type="entry name" value="Glutaredoxin"/>
    <property type="match status" value="1"/>
</dbReference>
<dbReference type="SUPFAM" id="SSF52833">
    <property type="entry name" value="Thioredoxin-like"/>
    <property type="match status" value="1"/>
</dbReference>
<dbReference type="InterPro" id="IPR050620">
    <property type="entry name" value="Thioredoxin_H-type-like"/>
</dbReference>
<dbReference type="EMBL" id="LK052946">
    <property type="protein sequence ID" value="CDR45448.1"/>
    <property type="molecule type" value="Genomic_DNA"/>
</dbReference>
<feature type="domain" description="Thioredoxin" evidence="1">
    <location>
        <begin position="1"/>
        <end position="107"/>
    </location>
</feature>
<proteinExistence type="predicted"/>
<dbReference type="Pfam" id="PF00085">
    <property type="entry name" value="Thioredoxin"/>
    <property type="match status" value="1"/>
</dbReference>
<sequence>MPVTPIKSESQYKDAISDQGLTAIQFVAPWEESCKAITPKFKAYAENPRWKDFKFYRVDICDQQDVAMTSGVEMAPTFHFYKNGAKVKEFVGSSHPALERTMGAVLAAH</sequence>